<dbReference type="GO" id="GO:0032259">
    <property type="term" value="P:methylation"/>
    <property type="evidence" value="ECO:0007669"/>
    <property type="project" value="UniProtKB-KW"/>
</dbReference>
<dbReference type="PRINTS" id="PR00105">
    <property type="entry name" value="C5METTRFRASE"/>
</dbReference>
<keyword evidence="3 6" id="KW-0949">S-adenosyl-L-methionine</keyword>
<evidence type="ECO:0000256" key="6">
    <source>
        <dbReference type="PROSITE-ProRule" id="PRU01016"/>
    </source>
</evidence>
<dbReference type="Pfam" id="PF00145">
    <property type="entry name" value="DNA_methylase"/>
    <property type="match status" value="1"/>
</dbReference>
<dbReference type="EMBL" id="CP144916">
    <property type="protein sequence ID" value="WWC41064.1"/>
    <property type="molecule type" value="Genomic_DNA"/>
</dbReference>
<dbReference type="GO" id="GO:0003886">
    <property type="term" value="F:DNA (cytosine-5-)-methyltransferase activity"/>
    <property type="evidence" value="ECO:0007669"/>
    <property type="project" value="UniProtKB-EC"/>
</dbReference>
<dbReference type="SUPFAM" id="SSF53335">
    <property type="entry name" value="S-adenosyl-L-methionine-dependent methyltransferases"/>
    <property type="match status" value="1"/>
</dbReference>
<dbReference type="InterPro" id="IPR018117">
    <property type="entry name" value="C5_DNA_meth_AS"/>
</dbReference>
<dbReference type="Gene3D" id="3.90.120.10">
    <property type="entry name" value="DNA Methylase, subunit A, domain 2"/>
    <property type="match status" value="1"/>
</dbReference>
<dbReference type="Proteomes" id="UP001318120">
    <property type="component" value="Chromosome"/>
</dbReference>
<dbReference type="InterPro" id="IPR029063">
    <property type="entry name" value="SAM-dependent_MTases_sf"/>
</dbReference>
<dbReference type="NCBIfam" id="TIGR00675">
    <property type="entry name" value="dcm"/>
    <property type="match status" value="1"/>
</dbReference>
<reference evidence="9 10" key="1">
    <citation type="journal article" date="2017" name="Genome Biol. Evol.">
        <title>Comparative Genomic Analysis Identifies a Campylobacter Clade Deficient in Selenium Metabolism.</title>
        <authorList>
            <person name="Miller W.G."/>
            <person name="Yee E."/>
            <person name="Lopes B.S."/>
            <person name="Chapman M.H."/>
            <person name="Huynh S."/>
            <person name="Bono J.L."/>
            <person name="Parker C.T."/>
            <person name="Strachan N.J.C."/>
            <person name="Forbes K.J."/>
        </authorList>
    </citation>
    <scope>NUCLEOTIDE SEQUENCE [LARGE SCALE GENOMIC DNA]</scope>
    <source>
        <strain evidence="9 10">RM9261</strain>
    </source>
</reference>
<keyword evidence="4" id="KW-0680">Restriction system</keyword>
<evidence type="ECO:0000256" key="3">
    <source>
        <dbReference type="ARBA" id="ARBA00022691"/>
    </source>
</evidence>
<organism evidence="9 10">
    <name type="scientific">Campylobacter vicugnae</name>
    <dbReference type="NCBI Taxonomy" id="1660076"/>
    <lineage>
        <taxon>Bacteria</taxon>
        <taxon>Pseudomonadati</taxon>
        <taxon>Campylobacterota</taxon>
        <taxon>Epsilonproteobacteria</taxon>
        <taxon>Campylobacterales</taxon>
        <taxon>Campylobacteraceae</taxon>
        <taxon>Campylobacter</taxon>
    </lineage>
</organism>
<evidence type="ECO:0000256" key="1">
    <source>
        <dbReference type="ARBA" id="ARBA00022603"/>
    </source>
</evidence>
<evidence type="ECO:0000256" key="7">
    <source>
        <dbReference type="RuleBase" id="RU000416"/>
    </source>
</evidence>
<dbReference type="GeneID" id="93113433"/>
<name>A0ABZ2E5R8_9BACT</name>
<proteinExistence type="inferred from homology"/>
<dbReference type="InterPro" id="IPR050390">
    <property type="entry name" value="C5-Methyltransferase"/>
</dbReference>
<evidence type="ECO:0000256" key="8">
    <source>
        <dbReference type="RuleBase" id="RU000417"/>
    </source>
</evidence>
<evidence type="ECO:0000256" key="4">
    <source>
        <dbReference type="ARBA" id="ARBA00022747"/>
    </source>
</evidence>
<keyword evidence="1 6" id="KW-0489">Methyltransferase</keyword>
<protein>
    <recommendedName>
        <fullName evidence="8">Cytosine-specific methyltransferase</fullName>
        <ecNumber evidence="8">2.1.1.37</ecNumber>
    </recommendedName>
</protein>
<accession>A0ABZ2E5R8</accession>
<gene>
    <name evidence="9" type="ORF">CVIC9261_04945</name>
</gene>
<dbReference type="PANTHER" id="PTHR10629:SF52">
    <property type="entry name" value="DNA (CYTOSINE-5)-METHYLTRANSFERASE 1"/>
    <property type="match status" value="1"/>
</dbReference>
<dbReference type="PROSITE" id="PS00095">
    <property type="entry name" value="C5_MTASE_2"/>
    <property type="match status" value="1"/>
</dbReference>
<keyword evidence="10" id="KW-1185">Reference proteome</keyword>
<sequence>MAFKMMVENMKITAIDLFCGIGGLTYGLGKSGIKVVAGIDLDESCKFAYEQNNKVKFIHKSVRDVDSKEIDELFGDTDIKVLVGCAPCQPFSAHQKNKKDRSSHKDWGLLYDFLRLIEQTSPQIVSMENVPELRKERVFVDFVDSLKLQGYNVNFKIHDASNYGVAQRRKRLLLLASKFGNIDFVESQEKKITIKDVIFTVPKIKAGVYDNKKDKLHISSMLTDINIKRIKQSKPGGSWQDWDEELLPNCYKKSSGQSYKSVYGRMSWDDVAPTLTTQFINYGTGRFGHPEQDRAISLREGALLQSFPIEYKFINEDEKVNMRKIARQIGNAVPPKLGEHIGKSILRHLKQYQGYTDDTN</sequence>
<evidence type="ECO:0000256" key="5">
    <source>
        <dbReference type="ARBA" id="ARBA00047422"/>
    </source>
</evidence>
<evidence type="ECO:0000256" key="2">
    <source>
        <dbReference type="ARBA" id="ARBA00022679"/>
    </source>
</evidence>
<dbReference type="InterPro" id="IPR031303">
    <property type="entry name" value="C5_meth_CS"/>
</dbReference>
<comment type="similarity">
    <text evidence="6 7">Belongs to the class I-like SAM-binding methyltransferase superfamily. C5-methyltransferase family.</text>
</comment>
<dbReference type="InterPro" id="IPR001525">
    <property type="entry name" value="C5_MeTfrase"/>
</dbReference>
<dbReference type="PANTHER" id="PTHR10629">
    <property type="entry name" value="CYTOSINE-SPECIFIC METHYLTRANSFERASE"/>
    <property type="match status" value="1"/>
</dbReference>
<evidence type="ECO:0000313" key="10">
    <source>
        <dbReference type="Proteomes" id="UP001318120"/>
    </source>
</evidence>
<dbReference type="PROSITE" id="PS51679">
    <property type="entry name" value="SAM_MT_C5"/>
    <property type="match status" value="1"/>
</dbReference>
<dbReference type="EC" id="2.1.1.37" evidence="8"/>
<keyword evidence="2 6" id="KW-0808">Transferase</keyword>
<feature type="active site" evidence="6">
    <location>
        <position position="88"/>
    </location>
</feature>
<dbReference type="PROSITE" id="PS00094">
    <property type="entry name" value="C5_MTASE_1"/>
    <property type="match status" value="1"/>
</dbReference>
<comment type="catalytic activity">
    <reaction evidence="5 8">
        <text>a 2'-deoxycytidine in DNA + S-adenosyl-L-methionine = a 5-methyl-2'-deoxycytidine in DNA + S-adenosyl-L-homocysteine + H(+)</text>
        <dbReference type="Rhea" id="RHEA:13681"/>
        <dbReference type="Rhea" id="RHEA-COMP:11369"/>
        <dbReference type="Rhea" id="RHEA-COMP:11370"/>
        <dbReference type="ChEBI" id="CHEBI:15378"/>
        <dbReference type="ChEBI" id="CHEBI:57856"/>
        <dbReference type="ChEBI" id="CHEBI:59789"/>
        <dbReference type="ChEBI" id="CHEBI:85452"/>
        <dbReference type="ChEBI" id="CHEBI:85454"/>
        <dbReference type="EC" id="2.1.1.37"/>
    </reaction>
</comment>
<evidence type="ECO:0000313" key="9">
    <source>
        <dbReference type="EMBL" id="WWC41064.1"/>
    </source>
</evidence>
<dbReference type="RefSeq" id="WP_236861054.1">
    <property type="nucleotide sequence ID" value="NZ_CP018793.1"/>
</dbReference>
<dbReference type="Gene3D" id="3.40.50.150">
    <property type="entry name" value="Vaccinia Virus protein VP39"/>
    <property type="match status" value="1"/>
</dbReference>